<dbReference type="Proteomes" id="UP001519344">
    <property type="component" value="Unassembled WGS sequence"/>
</dbReference>
<feature type="transmembrane region" description="Helical" evidence="1">
    <location>
        <begin position="16"/>
        <end position="36"/>
    </location>
</feature>
<proteinExistence type="predicted"/>
<comment type="caution">
    <text evidence="2">The sequence shown here is derived from an EMBL/GenBank/DDBJ whole genome shotgun (WGS) entry which is preliminary data.</text>
</comment>
<keyword evidence="1" id="KW-0812">Transmembrane</keyword>
<name>A0ABS4HWG1_9BACL</name>
<keyword evidence="1" id="KW-1133">Transmembrane helix</keyword>
<keyword evidence="1" id="KW-0472">Membrane</keyword>
<evidence type="ECO:0000256" key="1">
    <source>
        <dbReference type="SAM" id="Phobius"/>
    </source>
</evidence>
<dbReference type="EMBL" id="JAGGKV010000004">
    <property type="protein sequence ID" value="MBP1962980.1"/>
    <property type="molecule type" value="Genomic_DNA"/>
</dbReference>
<reference evidence="2 3" key="1">
    <citation type="submission" date="2021-03" db="EMBL/GenBank/DDBJ databases">
        <title>Genomic Encyclopedia of Type Strains, Phase IV (KMG-IV): sequencing the most valuable type-strain genomes for metagenomic binning, comparative biology and taxonomic classification.</title>
        <authorList>
            <person name="Goeker M."/>
        </authorList>
    </citation>
    <scope>NUCLEOTIDE SEQUENCE [LARGE SCALE GENOMIC DNA]</scope>
    <source>
        <strain evidence="2 3">DSM 24950</strain>
    </source>
</reference>
<protein>
    <recommendedName>
        <fullName evidence="4">YqzM family protein</fullName>
    </recommendedName>
</protein>
<evidence type="ECO:0000313" key="2">
    <source>
        <dbReference type="EMBL" id="MBP1962980.1"/>
    </source>
</evidence>
<keyword evidence="3" id="KW-1185">Reference proteome</keyword>
<evidence type="ECO:0008006" key="4">
    <source>
        <dbReference type="Google" id="ProtNLM"/>
    </source>
</evidence>
<sequence length="39" mass="4740">MNHSHRNNYEQKLDGLLPLTIIFFLFVFSGFFYFLINEL</sequence>
<organism evidence="2 3">
    <name type="scientific">Paenibacillus aceris</name>
    <dbReference type="NCBI Taxonomy" id="869555"/>
    <lineage>
        <taxon>Bacteria</taxon>
        <taxon>Bacillati</taxon>
        <taxon>Bacillota</taxon>
        <taxon>Bacilli</taxon>
        <taxon>Bacillales</taxon>
        <taxon>Paenibacillaceae</taxon>
        <taxon>Paenibacillus</taxon>
    </lineage>
</organism>
<evidence type="ECO:0000313" key="3">
    <source>
        <dbReference type="Proteomes" id="UP001519344"/>
    </source>
</evidence>
<accession>A0ABS4HWG1</accession>
<gene>
    <name evidence="2" type="ORF">J2Z65_002196</name>
</gene>